<gene>
    <name evidence="1" type="ORF">Pa4123_01860</name>
</gene>
<name>A0ABQ5QKX9_9ACTN</name>
<reference evidence="1" key="1">
    <citation type="submission" date="2022-12" db="EMBL/GenBank/DDBJ databases">
        <title>New Phytohabitans aurantiacus sp. RD004123 nov., an actinomycete isolated from soil.</title>
        <authorList>
            <person name="Triningsih D.W."/>
            <person name="Harunari E."/>
            <person name="Igarashi Y."/>
        </authorList>
    </citation>
    <scope>NUCLEOTIDE SEQUENCE</scope>
    <source>
        <strain evidence="1">RD004123</strain>
    </source>
</reference>
<proteinExistence type="predicted"/>
<protein>
    <submittedName>
        <fullName evidence="1">Uncharacterized protein</fullName>
    </submittedName>
</protein>
<dbReference type="RefSeq" id="WP_281891757.1">
    <property type="nucleotide sequence ID" value="NZ_BSDI01000001.1"/>
</dbReference>
<sequence>MSGLIDSAPYVVEQIRITIIDLRTAWGWLDELVEPGRDSAPMPVLSDDQRARLDEVAAAERVDRLAPPVNLPYGARQFAPTSAYASPATRAGARLGVIDARATVHGMVLETARLVAGFLHASYVGGRAGAAAVLDALEFIDGPRPCWVATVAGVIWWRDPAGAIVDVRDVDALAAVDVALQRALRVARRAARDVDGDPVAPVDHRCPACGRRSLELDYGSQQELVDGAVREQARRRWTVSCISIACRCAGEGCGCRQRVRYEGRRHAWSYGELAGPFGLWHAIAAADRRRRGPEARVGSETAGHGGWSERRVPRRVGRAQRDNDGVLWWDRERACAQLGVKPQNLWDWARRSATNPDFPRLDPPWRDGSISWYRAEQLLDVDEHLARTTKGRNRRAA</sequence>
<dbReference type="Proteomes" id="UP001144280">
    <property type="component" value="Unassembled WGS sequence"/>
</dbReference>
<comment type="caution">
    <text evidence="1">The sequence shown here is derived from an EMBL/GenBank/DDBJ whole genome shotgun (WGS) entry which is preliminary data.</text>
</comment>
<accession>A0ABQ5QKX9</accession>
<dbReference type="EMBL" id="BSDI01000001">
    <property type="protein sequence ID" value="GLH94914.1"/>
    <property type="molecule type" value="Genomic_DNA"/>
</dbReference>
<organism evidence="1 2">
    <name type="scientific">Phytohabitans aurantiacus</name>
    <dbReference type="NCBI Taxonomy" id="3016789"/>
    <lineage>
        <taxon>Bacteria</taxon>
        <taxon>Bacillati</taxon>
        <taxon>Actinomycetota</taxon>
        <taxon>Actinomycetes</taxon>
        <taxon>Micromonosporales</taxon>
        <taxon>Micromonosporaceae</taxon>
    </lineage>
</organism>
<evidence type="ECO:0000313" key="2">
    <source>
        <dbReference type="Proteomes" id="UP001144280"/>
    </source>
</evidence>
<keyword evidence="2" id="KW-1185">Reference proteome</keyword>
<evidence type="ECO:0000313" key="1">
    <source>
        <dbReference type="EMBL" id="GLH94914.1"/>
    </source>
</evidence>